<gene>
    <name evidence="2" type="ORF">EAS62_11430</name>
    <name evidence="3" type="ORF">XH94_17385</name>
</gene>
<keyword evidence="1" id="KW-0732">Signal</keyword>
<comment type="caution">
    <text evidence="3">The sequence shown here is derived from an EMBL/GenBank/DDBJ whole genome shotgun (WGS) entry which is preliminary data.</text>
</comment>
<evidence type="ECO:0000256" key="1">
    <source>
        <dbReference type="SAM" id="SignalP"/>
    </source>
</evidence>
<dbReference type="EMBL" id="LBJM01000047">
    <property type="protein sequence ID" value="RXH39654.1"/>
    <property type="molecule type" value="Genomic_DNA"/>
</dbReference>
<evidence type="ECO:0000313" key="3">
    <source>
        <dbReference type="EMBL" id="RXH39654.1"/>
    </source>
</evidence>
<proteinExistence type="predicted"/>
<feature type="chain" id="PRO_5020679989" evidence="1">
    <location>
        <begin position="20"/>
        <end position="113"/>
    </location>
</feature>
<keyword evidence="4" id="KW-1185">Reference proteome</keyword>
<feature type="signal peptide" evidence="1">
    <location>
        <begin position="1"/>
        <end position="19"/>
    </location>
</feature>
<sequence>MKRIVWSLALIMLATSAPARDDGRYANSPLKEWFESLSSDFGPCCSDADGYFVADIDWESDHGHYRVRIDGEWVMVPDGAVVTRPNKTGRTMVWKYYIDGHPRVRCFMRGTMI</sequence>
<name>A0A4V1L3Z1_9BRAD</name>
<dbReference type="Proteomes" id="UP000290565">
    <property type="component" value="Unassembled WGS sequence"/>
</dbReference>
<dbReference type="Proteomes" id="UP000289946">
    <property type="component" value="Unassembled WGS sequence"/>
</dbReference>
<dbReference type="AlphaFoldDB" id="A0A4V1L3Z1"/>
<dbReference type="RefSeq" id="WP_128939351.1">
    <property type="nucleotide sequence ID" value="NZ_LBJM01000047.1"/>
</dbReference>
<reference evidence="3 5" key="1">
    <citation type="submission" date="2015-04" db="EMBL/GenBank/DDBJ databases">
        <title>Comparative genomics of rhizobia nodulating Arachis hypogaea in China.</title>
        <authorList>
            <person name="Li Y."/>
        </authorList>
    </citation>
    <scope>NUCLEOTIDE SEQUENCE [LARGE SCALE GENOMIC DNA]</scope>
    <source>
        <strain evidence="3 5">CCBAU 51787</strain>
    </source>
</reference>
<evidence type="ECO:0000313" key="5">
    <source>
        <dbReference type="Proteomes" id="UP000290565"/>
    </source>
</evidence>
<evidence type="ECO:0000313" key="4">
    <source>
        <dbReference type="Proteomes" id="UP000289946"/>
    </source>
</evidence>
<reference evidence="2 4" key="2">
    <citation type="submission" date="2018-10" db="EMBL/GenBank/DDBJ databases">
        <title>Bradyrhizobium sp. nov., isolated from effective nodules of peanut in China.</title>
        <authorList>
            <person name="Li Y."/>
        </authorList>
    </citation>
    <scope>NUCLEOTIDE SEQUENCE [LARGE SCALE GENOMIC DNA]</scope>
    <source>
        <strain evidence="2 4">CCBAU 51781</strain>
    </source>
</reference>
<evidence type="ECO:0000313" key="2">
    <source>
        <dbReference type="EMBL" id="RXG96220.1"/>
    </source>
</evidence>
<protein>
    <submittedName>
        <fullName evidence="3">Uncharacterized protein</fullName>
    </submittedName>
</protein>
<organism evidence="3 5">
    <name type="scientific">Bradyrhizobium zhanjiangense</name>
    <dbReference type="NCBI Taxonomy" id="1325107"/>
    <lineage>
        <taxon>Bacteria</taxon>
        <taxon>Pseudomonadati</taxon>
        <taxon>Pseudomonadota</taxon>
        <taxon>Alphaproteobacteria</taxon>
        <taxon>Hyphomicrobiales</taxon>
        <taxon>Nitrobacteraceae</taxon>
        <taxon>Bradyrhizobium</taxon>
    </lineage>
</organism>
<dbReference type="EMBL" id="RDRA01000006">
    <property type="protein sequence ID" value="RXG96220.1"/>
    <property type="molecule type" value="Genomic_DNA"/>
</dbReference>
<accession>A0A4V1L3Z1</accession>